<reference evidence="3 4" key="1">
    <citation type="journal article" date="2019" name="Commun. Biol.">
        <title>The bagworm genome reveals a unique fibroin gene that provides high tensile strength.</title>
        <authorList>
            <person name="Kono N."/>
            <person name="Nakamura H."/>
            <person name="Ohtoshi R."/>
            <person name="Tomita M."/>
            <person name="Numata K."/>
            <person name="Arakawa K."/>
        </authorList>
    </citation>
    <scope>NUCLEOTIDE SEQUENCE [LARGE SCALE GENOMIC DNA]</scope>
</reference>
<accession>A0A4C2A5I6</accession>
<dbReference type="EMBL" id="BGZK01002630">
    <property type="protein sequence ID" value="GBP95440.1"/>
    <property type="molecule type" value="Genomic_DNA"/>
</dbReference>
<proteinExistence type="predicted"/>
<dbReference type="OrthoDB" id="7481449at2759"/>
<keyword evidence="2" id="KW-1133">Transmembrane helix</keyword>
<organism evidence="3 4">
    <name type="scientific">Eumeta variegata</name>
    <name type="common">Bagworm moth</name>
    <name type="synonym">Eumeta japonica</name>
    <dbReference type="NCBI Taxonomy" id="151549"/>
    <lineage>
        <taxon>Eukaryota</taxon>
        <taxon>Metazoa</taxon>
        <taxon>Ecdysozoa</taxon>
        <taxon>Arthropoda</taxon>
        <taxon>Hexapoda</taxon>
        <taxon>Insecta</taxon>
        <taxon>Pterygota</taxon>
        <taxon>Neoptera</taxon>
        <taxon>Endopterygota</taxon>
        <taxon>Lepidoptera</taxon>
        <taxon>Glossata</taxon>
        <taxon>Ditrysia</taxon>
        <taxon>Tineoidea</taxon>
        <taxon>Psychidae</taxon>
        <taxon>Oiketicinae</taxon>
        <taxon>Eumeta</taxon>
    </lineage>
</organism>
<keyword evidence="4" id="KW-1185">Reference proteome</keyword>
<name>A0A4C2A5I6_EUMVA</name>
<dbReference type="Proteomes" id="UP000299102">
    <property type="component" value="Unassembled WGS sequence"/>
</dbReference>
<sequence length="96" mass="10525">MLCLQKKGGNVKTIPPYKPVMHDSHSSDSSGEKDGETSPLASESGTPTHSGKSKGVFFLILPMPERRWYMRSTLVVICVCVPVCVNTYVVNSFYDG</sequence>
<dbReference type="AlphaFoldDB" id="A0A4C2A5I6"/>
<evidence type="ECO:0000313" key="4">
    <source>
        <dbReference type="Proteomes" id="UP000299102"/>
    </source>
</evidence>
<feature type="compositionally biased region" description="Polar residues" evidence="1">
    <location>
        <begin position="39"/>
        <end position="50"/>
    </location>
</feature>
<keyword evidence="2" id="KW-0472">Membrane</keyword>
<evidence type="ECO:0000256" key="2">
    <source>
        <dbReference type="SAM" id="Phobius"/>
    </source>
</evidence>
<protein>
    <submittedName>
        <fullName evidence="3">Uncharacterized protein</fullName>
    </submittedName>
</protein>
<feature type="compositionally biased region" description="Basic and acidic residues" evidence="1">
    <location>
        <begin position="20"/>
        <end position="36"/>
    </location>
</feature>
<comment type="caution">
    <text evidence="3">The sequence shown here is derived from an EMBL/GenBank/DDBJ whole genome shotgun (WGS) entry which is preliminary data.</text>
</comment>
<keyword evidence="2" id="KW-0812">Transmembrane</keyword>
<gene>
    <name evidence="3" type="ORF">EVAR_68463_1</name>
</gene>
<evidence type="ECO:0000313" key="3">
    <source>
        <dbReference type="EMBL" id="GBP95440.1"/>
    </source>
</evidence>
<feature type="transmembrane region" description="Helical" evidence="2">
    <location>
        <begin position="68"/>
        <end position="90"/>
    </location>
</feature>
<feature type="region of interest" description="Disordered" evidence="1">
    <location>
        <begin position="1"/>
        <end position="53"/>
    </location>
</feature>
<evidence type="ECO:0000256" key="1">
    <source>
        <dbReference type="SAM" id="MobiDB-lite"/>
    </source>
</evidence>